<dbReference type="PROSITE" id="PS50977">
    <property type="entry name" value="HTH_TETR_2"/>
    <property type="match status" value="1"/>
</dbReference>
<evidence type="ECO:0000313" key="8">
    <source>
        <dbReference type="Proteomes" id="UP001596364"/>
    </source>
</evidence>
<protein>
    <submittedName>
        <fullName evidence="6">TetR/AcrR family transcriptional regulator</fullName>
    </submittedName>
</protein>
<accession>A0ABW1XE89</accession>
<gene>
    <name evidence="6" type="ORF">ACFP85_00100</name>
    <name evidence="7" type="ORF">ACFP85_16400</name>
</gene>
<dbReference type="PANTHER" id="PTHR47506:SF1">
    <property type="entry name" value="HTH-TYPE TRANSCRIPTIONAL REGULATOR YJDC"/>
    <property type="match status" value="1"/>
</dbReference>
<name>A0ABW1XE89_9ALTE</name>
<proteinExistence type="predicted"/>
<dbReference type="EMBL" id="JBHSUS010000001">
    <property type="protein sequence ID" value="MFC6438563.1"/>
    <property type="molecule type" value="Genomic_DNA"/>
</dbReference>
<evidence type="ECO:0000256" key="3">
    <source>
        <dbReference type="ARBA" id="ARBA00023163"/>
    </source>
</evidence>
<dbReference type="InterPro" id="IPR036271">
    <property type="entry name" value="Tet_transcr_reg_TetR-rel_C_sf"/>
</dbReference>
<keyword evidence="2 4" id="KW-0238">DNA-binding</keyword>
<evidence type="ECO:0000256" key="1">
    <source>
        <dbReference type="ARBA" id="ARBA00023015"/>
    </source>
</evidence>
<evidence type="ECO:0000313" key="7">
    <source>
        <dbReference type="EMBL" id="MFC6441730.1"/>
    </source>
</evidence>
<keyword evidence="1" id="KW-0805">Transcription regulation</keyword>
<keyword evidence="8" id="KW-1185">Reference proteome</keyword>
<dbReference type="Gene3D" id="1.10.10.60">
    <property type="entry name" value="Homeodomain-like"/>
    <property type="match status" value="1"/>
</dbReference>
<dbReference type="Proteomes" id="UP001596364">
    <property type="component" value="Unassembled WGS sequence"/>
</dbReference>
<reference evidence="6" key="1">
    <citation type="journal article" date="2014" name="Int. J. Syst. Evol. Microbiol.">
        <title>Complete genome of a new Firmicutes species belonging to the dominant human colonic microbiota ('Ruminococcus bicirculans') reveals two chromosomes and a selective capacity to utilize plant glucans.</title>
        <authorList>
            <consortium name="NISC Comparative Sequencing Program"/>
            <person name="Wegmann U."/>
            <person name="Louis P."/>
            <person name="Goesmann A."/>
            <person name="Henrissat B."/>
            <person name="Duncan S.H."/>
            <person name="Flint H.J."/>
        </authorList>
    </citation>
    <scope>NUCLEOTIDE SEQUENCE</scope>
    <source>
        <strain evidence="6">KCTC 42143</strain>
    </source>
</reference>
<evidence type="ECO:0000313" key="6">
    <source>
        <dbReference type="EMBL" id="MFC6438563.1"/>
    </source>
</evidence>
<organism evidence="6 8">
    <name type="scientific">Pseudobowmanella zhangzhouensis</name>
    <dbReference type="NCBI Taxonomy" id="1537679"/>
    <lineage>
        <taxon>Bacteria</taxon>
        <taxon>Pseudomonadati</taxon>
        <taxon>Pseudomonadota</taxon>
        <taxon>Gammaproteobacteria</taxon>
        <taxon>Alteromonadales</taxon>
        <taxon>Alteromonadaceae</taxon>
    </lineage>
</organism>
<dbReference type="InterPro" id="IPR001647">
    <property type="entry name" value="HTH_TetR"/>
</dbReference>
<keyword evidence="3" id="KW-0804">Transcription</keyword>
<dbReference type="SUPFAM" id="SSF48498">
    <property type="entry name" value="Tetracyclin repressor-like, C-terminal domain"/>
    <property type="match status" value="1"/>
</dbReference>
<evidence type="ECO:0000256" key="4">
    <source>
        <dbReference type="PROSITE-ProRule" id="PRU00335"/>
    </source>
</evidence>
<sequence>MPRKALYDLQEVLTQAIEVFLEHGYHGAIMDELIARTGFNRRGFYLEFSSKQKFFYQVLQHYQNTHLAPIMAHLDNNQGLQSIQGFFDHYVLLVRGRGCLLINAITELGFDDAEIREMGRHYLDRLQISFIGCLEKALQHDEVVSSIQIESSALQLTSYVQGFAVNGILSAGADELQIATRSLLGPLQRG</sequence>
<comment type="caution">
    <text evidence="6">The sequence shown here is derived from an EMBL/GenBank/DDBJ whole genome shotgun (WGS) entry which is preliminary data.</text>
</comment>
<dbReference type="SUPFAM" id="SSF46689">
    <property type="entry name" value="Homeodomain-like"/>
    <property type="match status" value="1"/>
</dbReference>
<dbReference type="PANTHER" id="PTHR47506">
    <property type="entry name" value="TRANSCRIPTIONAL REGULATORY PROTEIN"/>
    <property type="match status" value="1"/>
</dbReference>
<feature type="DNA-binding region" description="H-T-H motif" evidence="4">
    <location>
        <begin position="29"/>
        <end position="48"/>
    </location>
</feature>
<feature type="domain" description="HTH tetR-type" evidence="5">
    <location>
        <begin position="6"/>
        <end position="66"/>
    </location>
</feature>
<dbReference type="RefSeq" id="WP_131259555.1">
    <property type="nucleotide sequence ID" value="NZ_JBHSUS010000001.1"/>
</dbReference>
<evidence type="ECO:0000256" key="2">
    <source>
        <dbReference type="ARBA" id="ARBA00023125"/>
    </source>
</evidence>
<reference evidence="6" key="3">
    <citation type="submission" date="2024-09" db="EMBL/GenBank/DDBJ databases">
        <authorList>
            <person name="Sun Q."/>
            <person name="Mori K."/>
        </authorList>
    </citation>
    <scope>NUCLEOTIDE SEQUENCE</scope>
    <source>
        <strain evidence="6">KCTC 42143</strain>
    </source>
</reference>
<dbReference type="EMBL" id="JBHSUS010000001">
    <property type="protein sequence ID" value="MFC6441730.1"/>
    <property type="molecule type" value="Genomic_DNA"/>
</dbReference>
<evidence type="ECO:0000259" key="5">
    <source>
        <dbReference type="PROSITE" id="PS50977"/>
    </source>
</evidence>
<dbReference type="Pfam" id="PF00440">
    <property type="entry name" value="TetR_N"/>
    <property type="match status" value="1"/>
</dbReference>
<dbReference type="InterPro" id="IPR009057">
    <property type="entry name" value="Homeodomain-like_sf"/>
</dbReference>
<reference evidence="8" key="2">
    <citation type="journal article" date="2019" name="Int. J. Syst. Evol. Microbiol.">
        <title>The Global Catalogue of Microorganisms (GCM) 10K type strain sequencing project: providing services to taxonomists for standard genome sequencing and annotation.</title>
        <authorList>
            <consortium name="The Broad Institute Genomics Platform"/>
            <consortium name="The Broad Institute Genome Sequencing Center for Infectious Disease"/>
            <person name="Wu L."/>
            <person name="Ma J."/>
        </authorList>
    </citation>
    <scope>NUCLEOTIDE SEQUENCE [LARGE SCALE GENOMIC DNA]</scope>
    <source>
        <strain evidence="8">CGMCC 1.16031</strain>
    </source>
</reference>
<dbReference type="Gene3D" id="1.10.357.10">
    <property type="entry name" value="Tetracycline Repressor, domain 2"/>
    <property type="match status" value="1"/>
</dbReference>